<organism evidence="2 3">
    <name type="scientific">Botryotinia fuckeliana (strain B05.10)</name>
    <name type="common">Noble rot fungus</name>
    <name type="synonym">Botrytis cinerea</name>
    <dbReference type="NCBI Taxonomy" id="332648"/>
    <lineage>
        <taxon>Eukaryota</taxon>
        <taxon>Fungi</taxon>
        <taxon>Dikarya</taxon>
        <taxon>Ascomycota</taxon>
        <taxon>Pezizomycotina</taxon>
        <taxon>Leotiomycetes</taxon>
        <taxon>Helotiales</taxon>
        <taxon>Sclerotiniaceae</taxon>
        <taxon>Botrytis</taxon>
    </lineage>
</organism>
<keyword evidence="1" id="KW-0732">Signal</keyword>
<reference evidence="2 3" key="3">
    <citation type="journal article" date="2017" name="Mol. Plant Pathol.">
        <title>A gapless genome sequence of the fungus Botrytis cinerea.</title>
        <authorList>
            <person name="Van Kan J.A."/>
            <person name="Stassen J.H."/>
            <person name="Mosbach A."/>
            <person name="Van Der Lee T.A."/>
            <person name="Faino L."/>
            <person name="Farmer A.D."/>
            <person name="Papasotiriou D.G."/>
            <person name="Zhou S."/>
            <person name="Seidl M.F."/>
            <person name="Cottam E."/>
            <person name="Edel D."/>
            <person name="Hahn M."/>
            <person name="Schwartz D.C."/>
            <person name="Dietrich R.A."/>
            <person name="Widdison S."/>
            <person name="Scalliet G."/>
        </authorList>
    </citation>
    <scope>NUCLEOTIDE SEQUENCE [LARGE SCALE GENOMIC DNA]</scope>
    <source>
        <strain evidence="2 3">B05.10</strain>
    </source>
</reference>
<dbReference type="VEuPathDB" id="FungiDB:Bcin07g02950"/>
<reference evidence="2 3" key="1">
    <citation type="journal article" date="2011" name="PLoS Genet.">
        <title>Genomic analysis of the necrotrophic fungal pathogens Sclerotinia sclerotiorum and Botrytis cinerea.</title>
        <authorList>
            <person name="Amselem J."/>
            <person name="Cuomo C.A."/>
            <person name="van Kan J.A."/>
            <person name="Viaud M."/>
            <person name="Benito E.P."/>
            <person name="Couloux A."/>
            <person name="Coutinho P.M."/>
            <person name="de Vries R.P."/>
            <person name="Dyer P.S."/>
            <person name="Fillinger S."/>
            <person name="Fournier E."/>
            <person name="Gout L."/>
            <person name="Hahn M."/>
            <person name="Kohn L."/>
            <person name="Lapalu N."/>
            <person name="Plummer K.M."/>
            <person name="Pradier J.M."/>
            <person name="Quevillon E."/>
            <person name="Sharon A."/>
            <person name="Simon A."/>
            <person name="ten Have A."/>
            <person name="Tudzynski B."/>
            <person name="Tudzynski P."/>
            <person name="Wincker P."/>
            <person name="Andrew M."/>
            <person name="Anthouard V."/>
            <person name="Beever R.E."/>
            <person name="Beffa R."/>
            <person name="Benoit I."/>
            <person name="Bouzid O."/>
            <person name="Brault B."/>
            <person name="Chen Z."/>
            <person name="Choquer M."/>
            <person name="Collemare J."/>
            <person name="Cotton P."/>
            <person name="Danchin E.G."/>
            <person name="Da Silva C."/>
            <person name="Gautier A."/>
            <person name="Giraud C."/>
            <person name="Giraud T."/>
            <person name="Gonzalez C."/>
            <person name="Grossetete S."/>
            <person name="Guldener U."/>
            <person name="Henrissat B."/>
            <person name="Howlett B.J."/>
            <person name="Kodira C."/>
            <person name="Kretschmer M."/>
            <person name="Lappartient A."/>
            <person name="Leroch M."/>
            <person name="Levis C."/>
            <person name="Mauceli E."/>
            <person name="Neuveglise C."/>
            <person name="Oeser B."/>
            <person name="Pearson M."/>
            <person name="Poulain J."/>
            <person name="Poussereau N."/>
            <person name="Quesneville H."/>
            <person name="Rascle C."/>
            <person name="Schumacher J."/>
            <person name="Segurens B."/>
            <person name="Sexton A."/>
            <person name="Silva E."/>
            <person name="Sirven C."/>
            <person name="Soanes D.M."/>
            <person name="Talbot N.J."/>
            <person name="Templeton M."/>
            <person name="Yandava C."/>
            <person name="Yarden O."/>
            <person name="Zeng Q."/>
            <person name="Rollins J.A."/>
            <person name="Lebrun M.H."/>
            <person name="Dickman M."/>
        </authorList>
    </citation>
    <scope>NUCLEOTIDE SEQUENCE [LARGE SCALE GENOMIC DNA]</scope>
    <source>
        <strain evidence="2 3">B05.10</strain>
    </source>
</reference>
<protein>
    <submittedName>
        <fullName evidence="2">Uncharacterized protein</fullName>
    </submittedName>
</protein>
<proteinExistence type="predicted"/>
<evidence type="ECO:0000313" key="2">
    <source>
        <dbReference type="EMBL" id="ATZ51702.1"/>
    </source>
</evidence>
<dbReference type="GeneID" id="5439280"/>
<name>A0A384JMH5_BOTFB</name>
<dbReference type="AlphaFoldDB" id="A0A384JMH5"/>
<keyword evidence="3" id="KW-1185">Reference proteome</keyword>
<dbReference type="OrthoDB" id="3538411at2759"/>
<evidence type="ECO:0000256" key="1">
    <source>
        <dbReference type="SAM" id="SignalP"/>
    </source>
</evidence>
<feature type="signal peptide" evidence="1">
    <location>
        <begin position="1"/>
        <end position="22"/>
    </location>
</feature>
<accession>A0A384JMH5</accession>
<gene>
    <name evidence="2" type="ORF">BCIN_07g02950</name>
</gene>
<evidence type="ECO:0000313" key="3">
    <source>
        <dbReference type="Proteomes" id="UP000001798"/>
    </source>
</evidence>
<dbReference type="EMBL" id="CP009811">
    <property type="protein sequence ID" value="ATZ51702.1"/>
    <property type="molecule type" value="Genomic_DNA"/>
</dbReference>
<feature type="chain" id="PRO_5016913142" evidence="1">
    <location>
        <begin position="23"/>
        <end position="139"/>
    </location>
</feature>
<sequence>MYPKISLQATTAIAIFSALTSALPSPIDTNTKTSACSAATLDTTCIDTYNSCMTSASGDNDAIQSCALNLSTCTSTSTTAKRDSENQEKRVATVCTNGAVGSVACVGTFATCMQAAVGAGQITSCALALSACEVGVNTK</sequence>
<dbReference type="RefSeq" id="XP_001558630.1">
    <property type="nucleotide sequence ID" value="XM_001558580.2"/>
</dbReference>
<dbReference type="Proteomes" id="UP000001798">
    <property type="component" value="Chromosome 7"/>
</dbReference>
<reference evidence="2 3" key="2">
    <citation type="journal article" date="2012" name="Eukaryot. Cell">
        <title>Genome update of Botrytis cinerea strains B05.10 and T4.</title>
        <authorList>
            <person name="Staats M."/>
            <person name="van Kan J.A."/>
        </authorList>
    </citation>
    <scope>NUCLEOTIDE SEQUENCE [LARGE SCALE GENOMIC DNA]</scope>
    <source>
        <strain evidence="2 3">B05.10</strain>
    </source>
</reference>
<dbReference type="KEGG" id="bfu:BCIN_07g02950"/>